<dbReference type="PANTHER" id="PTHR42830:SF1">
    <property type="entry name" value="OSMOTICALLY INDUCIBLE FAMILY PROTEIN"/>
    <property type="match status" value="1"/>
</dbReference>
<dbReference type="SUPFAM" id="SSF82784">
    <property type="entry name" value="OsmC-like"/>
    <property type="match status" value="1"/>
</dbReference>
<dbReference type="Pfam" id="PF02566">
    <property type="entry name" value="OsmC"/>
    <property type="match status" value="1"/>
</dbReference>
<keyword evidence="2" id="KW-1185">Reference proteome</keyword>
<dbReference type="InterPro" id="IPR015946">
    <property type="entry name" value="KH_dom-like_a/b"/>
</dbReference>
<dbReference type="RefSeq" id="WP_206578626.1">
    <property type="nucleotide sequence ID" value="NZ_JAFKCT010000005.1"/>
</dbReference>
<evidence type="ECO:0000313" key="1">
    <source>
        <dbReference type="EMBL" id="MBN7811844.1"/>
    </source>
</evidence>
<dbReference type="EMBL" id="JAFKCT010000005">
    <property type="protein sequence ID" value="MBN7811844.1"/>
    <property type="molecule type" value="Genomic_DNA"/>
</dbReference>
<sequence>MKRSASAIWLGTLKKGVGNLSSQSKILNNTPYSFVSRFQNQTGTNPEELLAAAHASCFAMQVSADLTVAGYKPEEIKTEAAISLDNGTISKSALKLEAKVPGISQDQFFKIAYKSKENCPVSKVYNLEITLEAQLHPSN</sequence>
<comment type="caution">
    <text evidence="1">The sequence shown here is derived from an EMBL/GenBank/DDBJ whole genome shotgun (WGS) entry which is preliminary data.</text>
</comment>
<reference evidence="1 2" key="1">
    <citation type="submission" date="2021-03" db="EMBL/GenBank/DDBJ databases">
        <title>novel species isolated from a fishpond in China.</title>
        <authorList>
            <person name="Lu H."/>
            <person name="Cai Z."/>
        </authorList>
    </citation>
    <scope>NUCLEOTIDE SEQUENCE [LARGE SCALE GENOMIC DNA]</scope>
    <source>
        <strain evidence="1 2">H41</strain>
    </source>
</reference>
<dbReference type="Gene3D" id="3.30.300.20">
    <property type="match status" value="1"/>
</dbReference>
<organism evidence="1 2">
    <name type="scientific">Algoriphagus oliviformis</name>
    <dbReference type="NCBI Taxonomy" id="2811231"/>
    <lineage>
        <taxon>Bacteria</taxon>
        <taxon>Pseudomonadati</taxon>
        <taxon>Bacteroidota</taxon>
        <taxon>Cytophagia</taxon>
        <taxon>Cytophagales</taxon>
        <taxon>Cyclobacteriaceae</taxon>
        <taxon>Algoriphagus</taxon>
    </lineage>
</organism>
<evidence type="ECO:0000313" key="2">
    <source>
        <dbReference type="Proteomes" id="UP000664317"/>
    </source>
</evidence>
<dbReference type="NCBIfam" id="TIGR03562">
    <property type="entry name" value="osmo_induc_OsmC"/>
    <property type="match status" value="1"/>
</dbReference>
<dbReference type="InterPro" id="IPR036102">
    <property type="entry name" value="OsmC/Ohrsf"/>
</dbReference>
<accession>A0ABS3C5K9</accession>
<proteinExistence type="predicted"/>
<dbReference type="InterPro" id="IPR019904">
    <property type="entry name" value="Peroxiredoxin_OsmC"/>
</dbReference>
<dbReference type="PANTHER" id="PTHR42830">
    <property type="entry name" value="OSMOTICALLY INDUCIBLE FAMILY PROTEIN"/>
    <property type="match status" value="1"/>
</dbReference>
<dbReference type="InterPro" id="IPR052707">
    <property type="entry name" value="OsmC_Ohr_Peroxiredoxin"/>
</dbReference>
<name>A0ABS3C5K9_9BACT</name>
<protein>
    <submittedName>
        <fullName evidence="1">OsmC family protein</fullName>
    </submittedName>
</protein>
<dbReference type="InterPro" id="IPR003718">
    <property type="entry name" value="OsmC/Ohr_fam"/>
</dbReference>
<dbReference type="Proteomes" id="UP000664317">
    <property type="component" value="Unassembled WGS sequence"/>
</dbReference>
<gene>
    <name evidence="1" type="ORF">J0A68_12875</name>
</gene>